<evidence type="ECO:0000313" key="9">
    <source>
        <dbReference type="EMBL" id="EHQ02363.1"/>
    </source>
</evidence>
<proteinExistence type="predicted"/>
<evidence type="ECO:0000256" key="2">
    <source>
        <dbReference type="ARBA" id="ARBA00022475"/>
    </source>
</evidence>
<dbReference type="CDD" id="cd06853">
    <property type="entry name" value="GT_WecA_like"/>
    <property type="match status" value="1"/>
</dbReference>
<sequence>MNILDQETMLALFHSYNLLFIGGLFIFAFCLTFYLIPKVLWVSKEKNLMAQVNDRSAHSTAIPSFGGVAFYVTIILLLTTLQSLRLTYVGNHLIAAITILFMVGIKDDLVVSTARVKLFGQIAAVCFLIFSPELQLNTLNGFWGIYEIPPVVGYSINATIAIALINAYNLIDGIDGLASMAGMVIAGVYAMVFYMTGNSYFVLVSTGVMGILTAFLRFNFSRGRRKIFMGDSGSLVIGLLLAFLTIKILVMAPNPSLIAEGYDPSNRLLLIACVLFLPAFDTLRVMIIRMTNKTSPFSADRNHAHHVLLDLGFTHFRASFSLALLNLMVISGFFFLAPLVSNLWLSFITILMYAVSFFLFSKLKVLTEQKAKPTYSDAFFEEEDIKEERKEREVELEISGN</sequence>
<evidence type="ECO:0000256" key="5">
    <source>
        <dbReference type="ARBA" id="ARBA00022989"/>
    </source>
</evidence>
<feature type="transmembrane region" description="Helical" evidence="8">
    <location>
        <begin position="232"/>
        <end position="252"/>
    </location>
</feature>
<comment type="subcellular location">
    <subcellularLocation>
        <location evidence="1">Cell membrane</location>
        <topology evidence="1">Multi-pass membrane protein</topology>
    </subcellularLocation>
</comment>
<dbReference type="AlphaFoldDB" id="H2BZZ6"/>
<accession>H2BZZ6</accession>
<evidence type="ECO:0000256" key="7">
    <source>
        <dbReference type="PIRSR" id="PIRSR600715-1"/>
    </source>
</evidence>
<keyword evidence="7" id="KW-0460">Magnesium</keyword>
<dbReference type="RefSeq" id="WP_006988673.1">
    <property type="nucleotide sequence ID" value="NZ_JH594606.1"/>
</dbReference>
<feature type="transmembrane region" description="Helical" evidence="8">
    <location>
        <begin position="268"/>
        <end position="287"/>
    </location>
</feature>
<feature type="transmembrane region" description="Helical" evidence="8">
    <location>
        <begin position="200"/>
        <end position="220"/>
    </location>
</feature>
<evidence type="ECO:0000256" key="4">
    <source>
        <dbReference type="ARBA" id="ARBA00022692"/>
    </source>
</evidence>
<feature type="transmembrane region" description="Helical" evidence="8">
    <location>
        <begin position="57"/>
        <end position="80"/>
    </location>
</feature>
<dbReference type="PANTHER" id="PTHR22926">
    <property type="entry name" value="PHOSPHO-N-ACETYLMURAMOYL-PENTAPEPTIDE-TRANSFERASE"/>
    <property type="match status" value="1"/>
</dbReference>
<keyword evidence="4 8" id="KW-0812">Transmembrane</keyword>
<dbReference type="HOGENOM" id="CLU_023982_1_1_10"/>
<dbReference type="InterPro" id="IPR018480">
    <property type="entry name" value="PNAcMuramoyl-5peptid_Trfase_CS"/>
</dbReference>
<dbReference type="STRING" id="865937.Gilli_1719"/>
<dbReference type="EMBL" id="JH594606">
    <property type="protein sequence ID" value="EHQ02363.1"/>
    <property type="molecule type" value="Genomic_DNA"/>
</dbReference>
<evidence type="ECO:0000256" key="3">
    <source>
        <dbReference type="ARBA" id="ARBA00022679"/>
    </source>
</evidence>
<evidence type="ECO:0000256" key="1">
    <source>
        <dbReference type="ARBA" id="ARBA00004651"/>
    </source>
</evidence>
<organism evidence="9 10">
    <name type="scientific">Gillisia limnaea (strain DSM 15749 / LMG 21470 / R-8282)</name>
    <dbReference type="NCBI Taxonomy" id="865937"/>
    <lineage>
        <taxon>Bacteria</taxon>
        <taxon>Pseudomonadati</taxon>
        <taxon>Bacteroidota</taxon>
        <taxon>Flavobacteriia</taxon>
        <taxon>Flavobacteriales</taxon>
        <taxon>Flavobacteriaceae</taxon>
        <taxon>Gillisia</taxon>
    </lineage>
</organism>
<feature type="transmembrane region" description="Helical" evidence="8">
    <location>
        <begin position="151"/>
        <end position="170"/>
    </location>
</feature>
<feature type="transmembrane region" description="Helical" evidence="8">
    <location>
        <begin position="318"/>
        <end position="337"/>
    </location>
</feature>
<protein>
    <submittedName>
        <fullName evidence="9">Glycosyl transferase, family 4, conserved region-containing protein</fullName>
    </submittedName>
</protein>
<feature type="binding site" evidence="7">
    <location>
        <position position="169"/>
    </location>
    <ligand>
        <name>Mg(2+)</name>
        <dbReference type="ChEBI" id="CHEBI:18420"/>
    </ligand>
</feature>
<gene>
    <name evidence="9" type="ORF">Gilli_1719</name>
</gene>
<dbReference type="eggNOG" id="COG0472">
    <property type="taxonomic scope" value="Bacteria"/>
</dbReference>
<keyword evidence="6 8" id="KW-0472">Membrane</keyword>
<keyword evidence="10" id="KW-1185">Reference proteome</keyword>
<keyword evidence="3 9" id="KW-0808">Transferase</keyword>
<dbReference type="PROSITE" id="PS01348">
    <property type="entry name" value="MRAY_2"/>
    <property type="match status" value="1"/>
</dbReference>
<dbReference type="Pfam" id="PF00953">
    <property type="entry name" value="Glycos_transf_4"/>
    <property type="match status" value="1"/>
</dbReference>
<dbReference type="InterPro" id="IPR000715">
    <property type="entry name" value="Glycosyl_transferase_4"/>
</dbReference>
<keyword evidence="2" id="KW-1003">Cell membrane</keyword>
<name>H2BZZ6_GILLR</name>
<dbReference type="GO" id="GO:0046872">
    <property type="term" value="F:metal ion binding"/>
    <property type="evidence" value="ECO:0007669"/>
    <property type="project" value="UniProtKB-KW"/>
</dbReference>
<keyword evidence="7" id="KW-0479">Metal-binding</keyword>
<feature type="transmembrane region" description="Helical" evidence="8">
    <location>
        <begin position="177"/>
        <end position="194"/>
    </location>
</feature>
<dbReference type="GO" id="GO:0071555">
    <property type="term" value="P:cell wall organization"/>
    <property type="evidence" value="ECO:0007669"/>
    <property type="project" value="TreeGrafter"/>
</dbReference>
<evidence type="ECO:0000313" key="10">
    <source>
        <dbReference type="Proteomes" id="UP000003844"/>
    </source>
</evidence>
<evidence type="ECO:0000256" key="6">
    <source>
        <dbReference type="ARBA" id="ARBA00023136"/>
    </source>
</evidence>
<dbReference type="GO" id="GO:0044038">
    <property type="term" value="P:cell wall macromolecule biosynthetic process"/>
    <property type="evidence" value="ECO:0007669"/>
    <property type="project" value="TreeGrafter"/>
</dbReference>
<dbReference type="OrthoDB" id="662756at2"/>
<feature type="transmembrane region" description="Helical" evidence="8">
    <location>
        <begin position="343"/>
        <end position="360"/>
    </location>
</feature>
<comment type="cofactor">
    <cofactor evidence="7">
        <name>Mg(2+)</name>
        <dbReference type="ChEBI" id="CHEBI:18420"/>
    </cofactor>
</comment>
<evidence type="ECO:0000256" key="8">
    <source>
        <dbReference type="SAM" id="Phobius"/>
    </source>
</evidence>
<feature type="binding site" evidence="7">
    <location>
        <position position="231"/>
    </location>
    <ligand>
        <name>Mg(2+)</name>
        <dbReference type="ChEBI" id="CHEBI:18420"/>
    </ligand>
</feature>
<dbReference type="Proteomes" id="UP000003844">
    <property type="component" value="Unassembled WGS sequence"/>
</dbReference>
<feature type="transmembrane region" description="Helical" evidence="8">
    <location>
        <begin position="114"/>
        <end position="131"/>
    </location>
</feature>
<reference evidence="10" key="1">
    <citation type="journal article" date="2012" name="Stand. Genomic Sci.">
        <title>Genome sequence of the Antarctic rhodopsins-containing flavobacterium Gillisia limnaea type strain (R-8282(T)).</title>
        <authorList>
            <person name="Riedel T."/>
            <person name="Held B."/>
            <person name="Nolan M."/>
            <person name="Lucas S."/>
            <person name="Lapidus A."/>
            <person name="Tice H."/>
            <person name="Del Rio T.G."/>
            <person name="Cheng J.F."/>
            <person name="Han C."/>
            <person name="Tapia R."/>
            <person name="Goodwin L.A."/>
            <person name="Pitluck S."/>
            <person name="Liolios K."/>
            <person name="Mavromatis K."/>
            <person name="Pagani I."/>
            <person name="Ivanova N."/>
            <person name="Mikhailova N."/>
            <person name="Pati A."/>
            <person name="Chen A."/>
            <person name="Palaniappan K."/>
            <person name="Land M."/>
            <person name="Rohde M."/>
            <person name="Tindall B.J."/>
            <person name="Detter J.C."/>
            <person name="Goker M."/>
            <person name="Bristow J."/>
            <person name="Eisen J.A."/>
            <person name="Markowitz V."/>
            <person name="Hugenholtz P."/>
            <person name="Kyrpides N.C."/>
            <person name="Klenk H.P."/>
            <person name="Woyke T."/>
        </authorList>
    </citation>
    <scope>NUCLEOTIDE SEQUENCE [LARGE SCALE GENOMIC DNA]</scope>
    <source>
        <strain evidence="10">DSM 15749 / LMG 21470 / R-8282</strain>
    </source>
</reference>
<keyword evidence="5 8" id="KW-1133">Transmembrane helix</keyword>
<dbReference type="GO" id="GO:0016780">
    <property type="term" value="F:phosphotransferase activity, for other substituted phosphate groups"/>
    <property type="evidence" value="ECO:0007669"/>
    <property type="project" value="InterPro"/>
</dbReference>
<feature type="transmembrane region" description="Helical" evidence="8">
    <location>
        <begin position="86"/>
        <end position="105"/>
    </location>
</feature>
<dbReference type="PANTHER" id="PTHR22926:SF3">
    <property type="entry name" value="UNDECAPRENYL-PHOSPHATE ALPHA-N-ACETYLGLUCOSAMINYL 1-PHOSPHATE TRANSFERASE"/>
    <property type="match status" value="1"/>
</dbReference>
<feature type="transmembrane region" description="Helical" evidence="8">
    <location>
        <begin position="16"/>
        <end position="36"/>
    </location>
</feature>
<dbReference type="GO" id="GO:0005886">
    <property type="term" value="C:plasma membrane"/>
    <property type="evidence" value="ECO:0007669"/>
    <property type="project" value="UniProtKB-SubCell"/>
</dbReference>
<dbReference type="GO" id="GO:0009103">
    <property type="term" value="P:lipopolysaccharide biosynthetic process"/>
    <property type="evidence" value="ECO:0007669"/>
    <property type="project" value="TreeGrafter"/>
</dbReference>